<evidence type="ECO:0000256" key="7">
    <source>
        <dbReference type="NCBIfam" id="TIGR00188"/>
    </source>
</evidence>
<dbReference type="AlphaFoldDB" id="A0A3G8ZZ37"/>
<dbReference type="GO" id="GO:0004526">
    <property type="term" value="F:ribonuclease P activity"/>
    <property type="evidence" value="ECO:0007669"/>
    <property type="project" value="UniProtKB-UniRule"/>
</dbReference>
<dbReference type="InterPro" id="IPR020568">
    <property type="entry name" value="Ribosomal_Su5_D2-typ_SF"/>
</dbReference>
<dbReference type="RefSeq" id="WP_124800190.1">
    <property type="nucleotide sequence ID" value="NZ_CP034170.1"/>
</dbReference>
<dbReference type="EMBL" id="CP034170">
    <property type="protein sequence ID" value="AZI59286.1"/>
    <property type="molecule type" value="Genomic_DNA"/>
</dbReference>
<evidence type="ECO:0000256" key="2">
    <source>
        <dbReference type="ARBA" id="ARBA00022722"/>
    </source>
</evidence>
<dbReference type="GO" id="GO:0001682">
    <property type="term" value="P:tRNA 5'-leader removal"/>
    <property type="evidence" value="ECO:0007669"/>
    <property type="project" value="UniProtKB-UniRule"/>
</dbReference>
<evidence type="ECO:0000256" key="3">
    <source>
        <dbReference type="ARBA" id="ARBA00022759"/>
    </source>
</evidence>
<dbReference type="OrthoDB" id="196964at2"/>
<keyword evidence="3 6" id="KW-0255">Endonuclease</keyword>
<proteinExistence type="inferred from homology"/>
<protein>
    <recommendedName>
        <fullName evidence="6 7">Ribonuclease P protein component</fullName>
        <shortName evidence="6">RNase P protein</shortName>
        <shortName evidence="6">RNaseP protein</shortName>
        <ecNumber evidence="6 7">3.1.26.5</ecNumber>
    </recommendedName>
    <alternativeName>
        <fullName evidence="6">Protein C5</fullName>
    </alternativeName>
</protein>
<keyword evidence="4 6" id="KW-0378">Hydrolase</keyword>
<dbReference type="EC" id="3.1.26.5" evidence="6 7"/>
<evidence type="ECO:0000256" key="1">
    <source>
        <dbReference type="ARBA" id="ARBA00022694"/>
    </source>
</evidence>
<dbReference type="InterPro" id="IPR000100">
    <property type="entry name" value="RNase_P"/>
</dbReference>
<sequence>MLPTESRLHTAAEFSAVMRSGVRVGSRHVAVHLQRSGRDGVPRAGFVVSSKVGNSVVRHGVTRKLRHQIRPLLLDLAPGTDVVVRALPASISATSAELRSDLVSSISRALSKVAGSPRSTHAARARKDKRG</sequence>
<evidence type="ECO:0000313" key="8">
    <source>
        <dbReference type="EMBL" id="AZI59286.1"/>
    </source>
</evidence>
<dbReference type="Proteomes" id="UP000268084">
    <property type="component" value="Chromosome"/>
</dbReference>
<accession>A0A3G8ZZ37</accession>
<evidence type="ECO:0000256" key="4">
    <source>
        <dbReference type="ARBA" id="ARBA00022801"/>
    </source>
</evidence>
<comment type="function">
    <text evidence="6">RNaseP catalyzes the removal of the 5'-leader sequence from pre-tRNA to produce the mature 5'-terminus. It can also cleave other RNA substrates such as 4.5S RNA. The protein component plays an auxiliary but essential role in vivo by binding to the 5'-leader sequence and broadening the substrate specificity of the ribozyme.</text>
</comment>
<dbReference type="Gene3D" id="3.30.230.10">
    <property type="match status" value="1"/>
</dbReference>
<keyword evidence="9" id="KW-1185">Reference proteome</keyword>
<keyword evidence="1 6" id="KW-0819">tRNA processing</keyword>
<name>A0A3G8ZZ37_9ACTN</name>
<dbReference type="PANTHER" id="PTHR33992">
    <property type="entry name" value="RIBONUCLEASE P PROTEIN COMPONENT"/>
    <property type="match status" value="1"/>
</dbReference>
<reference evidence="8 9" key="2">
    <citation type="submission" date="2018-12" db="EMBL/GenBank/DDBJ databases">
        <title>Nakamurella antarcticus sp. nov., isolated from Antarctica South Shetland Islands soil.</title>
        <authorList>
            <person name="Peng F."/>
        </authorList>
    </citation>
    <scope>NUCLEOTIDE SEQUENCE [LARGE SCALE GENOMIC DNA]</scope>
    <source>
        <strain evidence="8 9">S14-144</strain>
    </source>
</reference>
<keyword evidence="5 6" id="KW-0694">RNA-binding</keyword>
<evidence type="ECO:0000256" key="5">
    <source>
        <dbReference type="ARBA" id="ARBA00022884"/>
    </source>
</evidence>
<dbReference type="GO" id="GO:0030677">
    <property type="term" value="C:ribonuclease P complex"/>
    <property type="evidence" value="ECO:0007669"/>
    <property type="project" value="TreeGrafter"/>
</dbReference>
<keyword evidence="2 6" id="KW-0540">Nuclease</keyword>
<gene>
    <name evidence="6 8" type="primary">rnpA</name>
    <name evidence="8" type="ORF">EH165_15210</name>
</gene>
<evidence type="ECO:0000313" key="9">
    <source>
        <dbReference type="Proteomes" id="UP000268084"/>
    </source>
</evidence>
<comment type="subunit">
    <text evidence="6">Consists of a catalytic RNA component (M1 or rnpB) and a protein subunit.</text>
</comment>
<dbReference type="GO" id="GO:0042781">
    <property type="term" value="F:3'-tRNA processing endoribonuclease activity"/>
    <property type="evidence" value="ECO:0007669"/>
    <property type="project" value="TreeGrafter"/>
</dbReference>
<comment type="catalytic activity">
    <reaction evidence="6">
        <text>Endonucleolytic cleavage of RNA, removing 5'-extranucleotides from tRNA precursor.</text>
        <dbReference type="EC" id="3.1.26.5"/>
    </reaction>
</comment>
<dbReference type="GO" id="GO:0000049">
    <property type="term" value="F:tRNA binding"/>
    <property type="evidence" value="ECO:0007669"/>
    <property type="project" value="UniProtKB-UniRule"/>
</dbReference>
<dbReference type="InterPro" id="IPR014721">
    <property type="entry name" value="Ribsml_uS5_D2-typ_fold_subgr"/>
</dbReference>
<dbReference type="KEGG" id="nak:EH165_15210"/>
<dbReference type="PANTHER" id="PTHR33992:SF1">
    <property type="entry name" value="RIBONUCLEASE P PROTEIN COMPONENT"/>
    <property type="match status" value="1"/>
</dbReference>
<dbReference type="NCBIfam" id="TIGR00188">
    <property type="entry name" value="rnpA"/>
    <property type="match status" value="1"/>
</dbReference>
<comment type="similarity">
    <text evidence="6">Belongs to the RnpA family.</text>
</comment>
<dbReference type="Pfam" id="PF00825">
    <property type="entry name" value="Ribonuclease_P"/>
    <property type="match status" value="1"/>
</dbReference>
<reference evidence="8 9" key="1">
    <citation type="submission" date="2018-11" db="EMBL/GenBank/DDBJ databases">
        <authorList>
            <person name="Da X."/>
        </authorList>
    </citation>
    <scope>NUCLEOTIDE SEQUENCE [LARGE SCALE GENOMIC DNA]</scope>
    <source>
        <strain evidence="8 9">S14-144</strain>
    </source>
</reference>
<dbReference type="HAMAP" id="MF_00227">
    <property type="entry name" value="RNase_P"/>
    <property type="match status" value="1"/>
</dbReference>
<organism evidence="8 9">
    <name type="scientific">Nakamurella antarctica</name>
    <dbReference type="NCBI Taxonomy" id="1902245"/>
    <lineage>
        <taxon>Bacteria</taxon>
        <taxon>Bacillati</taxon>
        <taxon>Actinomycetota</taxon>
        <taxon>Actinomycetes</taxon>
        <taxon>Nakamurellales</taxon>
        <taxon>Nakamurellaceae</taxon>
        <taxon>Nakamurella</taxon>
    </lineage>
</organism>
<evidence type="ECO:0000256" key="6">
    <source>
        <dbReference type="HAMAP-Rule" id="MF_00227"/>
    </source>
</evidence>
<dbReference type="SUPFAM" id="SSF54211">
    <property type="entry name" value="Ribosomal protein S5 domain 2-like"/>
    <property type="match status" value="1"/>
</dbReference>